<keyword evidence="3" id="KW-1185">Reference proteome</keyword>
<comment type="caution">
    <text evidence="2">The sequence shown here is derived from an EMBL/GenBank/DDBJ whole genome shotgun (WGS) entry which is preliminary data.</text>
</comment>
<feature type="region of interest" description="Disordered" evidence="1">
    <location>
        <begin position="1"/>
        <end position="67"/>
    </location>
</feature>
<feature type="non-terminal residue" evidence="2">
    <location>
        <position position="67"/>
    </location>
</feature>
<name>A0A4V1QQQ0_9MICO</name>
<evidence type="ECO:0000313" key="2">
    <source>
        <dbReference type="EMBL" id="RXZ39788.1"/>
    </source>
</evidence>
<dbReference type="AlphaFoldDB" id="A0A4V1QQQ0"/>
<protein>
    <submittedName>
        <fullName evidence="2">Cytochrome b/b6 domain-containing protein</fullName>
    </submittedName>
</protein>
<evidence type="ECO:0000256" key="1">
    <source>
        <dbReference type="SAM" id="MobiDB-lite"/>
    </source>
</evidence>
<dbReference type="Proteomes" id="UP000292881">
    <property type="component" value="Unassembled WGS sequence"/>
</dbReference>
<feature type="compositionally biased region" description="Low complexity" evidence="1">
    <location>
        <begin position="42"/>
        <end position="55"/>
    </location>
</feature>
<organism evidence="2 3">
    <name type="scientific">Agromyces binzhouensis</name>
    <dbReference type="NCBI Taxonomy" id="1817495"/>
    <lineage>
        <taxon>Bacteria</taxon>
        <taxon>Bacillati</taxon>
        <taxon>Actinomycetota</taxon>
        <taxon>Actinomycetes</taxon>
        <taxon>Micrococcales</taxon>
        <taxon>Microbacteriaceae</taxon>
        <taxon>Agromyces</taxon>
    </lineage>
</organism>
<gene>
    <name evidence="2" type="ORF">ESO86_17670</name>
</gene>
<sequence length="67" mass="6528">MAAAGNLRRGLPRRPGGDPWPPAGIAAGDHATGSVDALQDSAAPATAPAMPVVAPSEPSAHPPQVAT</sequence>
<dbReference type="EMBL" id="SDPL01000684">
    <property type="protein sequence ID" value="RXZ39788.1"/>
    <property type="molecule type" value="Genomic_DNA"/>
</dbReference>
<proteinExistence type="predicted"/>
<reference evidence="2 3" key="1">
    <citation type="submission" date="2019-01" db="EMBL/GenBank/DDBJ databases">
        <authorList>
            <person name="Li J."/>
        </authorList>
    </citation>
    <scope>NUCLEOTIDE SEQUENCE [LARGE SCALE GENOMIC DNA]</scope>
    <source>
        <strain evidence="2 3">CGMCC 4.7180</strain>
    </source>
</reference>
<accession>A0A4V1QQQ0</accession>
<evidence type="ECO:0000313" key="3">
    <source>
        <dbReference type="Proteomes" id="UP000292881"/>
    </source>
</evidence>